<sequence length="58" mass="6522">MQFVRNEEEQAVERIEGNGGVRAPSLGPTENGQIDFKEISHLGHRTTVFPDTPEKRES</sequence>
<feature type="region of interest" description="Disordered" evidence="1">
    <location>
        <begin position="1"/>
        <end position="32"/>
    </location>
</feature>
<dbReference type="Proteomes" id="UP000886595">
    <property type="component" value="Unassembled WGS sequence"/>
</dbReference>
<name>A0A8X7QHL3_BRACI</name>
<organism evidence="2 3">
    <name type="scientific">Brassica carinata</name>
    <name type="common">Ethiopian mustard</name>
    <name type="synonym">Abyssinian cabbage</name>
    <dbReference type="NCBI Taxonomy" id="52824"/>
    <lineage>
        <taxon>Eukaryota</taxon>
        <taxon>Viridiplantae</taxon>
        <taxon>Streptophyta</taxon>
        <taxon>Embryophyta</taxon>
        <taxon>Tracheophyta</taxon>
        <taxon>Spermatophyta</taxon>
        <taxon>Magnoliopsida</taxon>
        <taxon>eudicotyledons</taxon>
        <taxon>Gunneridae</taxon>
        <taxon>Pentapetalae</taxon>
        <taxon>rosids</taxon>
        <taxon>malvids</taxon>
        <taxon>Brassicales</taxon>
        <taxon>Brassicaceae</taxon>
        <taxon>Brassiceae</taxon>
        <taxon>Brassica</taxon>
    </lineage>
</organism>
<accession>A0A8X7QHL3</accession>
<evidence type="ECO:0000313" key="2">
    <source>
        <dbReference type="EMBL" id="KAG2270440.1"/>
    </source>
</evidence>
<protein>
    <submittedName>
        <fullName evidence="2">Uncharacterized protein</fullName>
    </submittedName>
</protein>
<evidence type="ECO:0000256" key="1">
    <source>
        <dbReference type="SAM" id="MobiDB-lite"/>
    </source>
</evidence>
<keyword evidence="3" id="KW-1185">Reference proteome</keyword>
<dbReference type="AlphaFoldDB" id="A0A8X7QHL3"/>
<feature type="compositionally biased region" description="Basic and acidic residues" evidence="1">
    <location>
        <begin position="1"/>
        <end position="16"/>
    </location>
</feature>
<reference evidence="2 3" key="1">
    <citation type="submission" date="2020-02" db="EMBL/GenBank/DDBJ databases">
        <authorList>
            <person name="Ma Q."/>
            <person name="Huang Y."/>
            <person name="Song X."/>
            <person name="Pei D."/>
        </authorList>
    </citation>
    <scope>NUCLEOTIDE SEQUENCE [LARGE SCALE GENOMIC DNA]</scope>
    <source>
        <strain evidence="2">Sxm20200214</strain>
        <tissue evidence="2">Leaf</tissue>
    </source>
</reference>
<gene>
    <name evidence="2" type="ORF">Bca52824_064995</name>
</gene>
<evidence type="ECO:0000313" key="3">
    <source>
        <dbReference type="Proteomes" id="UP000886595"/>
    </source>
</evidence>
<comment type="caution">
    <text evidence="2">The sequence shown here is derived from an EMBL/GenBank/DDBJ whole genome shotgun (WGS) entry which is preliminary data.</text>
</comment>
<dbReference type="OrthoDB" id="10603280at2759"/>
<dbReference type="EMBL" id="JAAMPC010000013">
    <property type="protein sequence ID" value="KAG2270440.1"/>
    <property type="molecule type" value="Genomic_DNA"/>
</dbReference>
<proteinExistence type="predicted"/>